<sequence>MGQNEAYDTRKPPKKFQGKPTCARPNLRWTTTWIAAGRRPPKINHPWPMTPGNLPRRFKAIRLARGQISDGRRLGSPSAKSHVQMMGQNETFDTRKPPKKFQGNPTCARPYLRWTTTWIAVGRRPPKINHPWVNFFSRQNLRSICRVKMIPMTQGSLPRSFKAIRVGRSVVDHVDRRPSKINESWAKSHVHMMGQNEAYDTRKPPKKFQGNPTCARPNLRWTTTWIAVGRRPPKINHQWVKAKSHVQMMGQNETYDTRKPPMKFQGNPTCARPNLRWTTTWIAVGHRPPKINHPWAKSHVHMMGQNEAYDTRKPPKMFQGNTTCARPNLRWTMTWVAVGRRPPKINHSWAKSQMHMMGQNEAYDTRKPPMKFQGNPTCARPNLRWTTTWIADGRRPPKINHPLVKFFSRQNLTGILSWAWTFSLPTTVQH</sequence>
<organism evidence="2 3">
    <name type="scientific">Senna tora</name>
    <dbReference type="NCBI Taxonomy" id="362788"/>
    <lineage>
        <taxon>Eukaryota</taxon>
        <taxon>Viridiplantae</taxon>
        <taxon>Streptophyta</taxon>
        <taxon>Embryophyta</taxon>
        <taxon>Tracheophyta</taxon>
        <taxon>Spermatophyta</taxon>
        <taxon>Magnoliopsida</taxon>
        <taxon>eudicotyledons</taxon>
        <taxon>Gunneridae</taxon>
        <taxon>Pentapetalae</taxon>
        <taxon>rosids</taxon>
        <taxon>fabids</taxon>
        <taxon>Fabales</taxon>
        <taxon>Fabaceae</taxon>
        <taxon>Caesalpinioideae</taxon>
        <taxon>Cassia clade</taxon>
        <taxon>Senna</taxon>
    </lineage>
</organism>
<dbReference type="EMBL" id="JAAIUW010000012">
    <property type="protein sequence ID" value="KAF7807840.1"/>
    <property type="molecule type" value="Genomic_DNA"/>
</dbReference>
<gene>
    <name evidence="2" type="ORF">G2W53_040001</name>
</gene>
<keyword evidence="3" id="KW-1185">Reference proteome</keyword>
<evidence type="ECO:0000313" key="2">
    <source>
        <dbReference type="EMBL" id="KAF7807840.1"/>
    </source>
</evidence>
<dbReference type="AlphaFoldDB" id="A0A834SS06"/>
<comment type="caution">
    <text evidence="2">The sequence shown here is derived from an EMBL/GenBank/DDBJ whole genome shotgun (WGS) entry which is preliminary data.</text>
</comment>
<proteinExistence type="predicted"/>
<evidence type="ECO:0000256" key="1">
    <source>
        <dbReference type="SAM" id="MobiDB-lite"/>
    </source>
</evidence>
<accession>A0A834SS06</accession>
<evidence type="ECO:0000313" key="3">
    <source>
        <dbReference type="Proteomes" id="UP000634136"/>
    </source>
</evidence>
<dbReference type="Proteomes" id="UP000634136">
    <property type="component" value="Unassembled WGS sequence"/>
</dbReference>
<feature type="region of interest" description="Disordered" evidence="1">
    <location>
        <begin position="1"/>
        <end position="21"/>
    </location>
</feature>
<name>A0A834SS06_9FABA</name>
<reference evidence="2" key="1">
    <citation type="submission" date="2020-09" db="EMBL/GenBank/DDBJ databases">
        <title>Genome-Enabled Discovery of Anthraquinone Biosynthesis in Senna tora.</title>
        <authorList>
            <person name="Kang S.-H."/>
            <person name="Pandey R.P."/>
            <person name="Lee C.-M."/>
            <person name="Sim J.-S."/>
            <person name="Jeong J.-T."/>
            <person name="Choi B.-S."/>
            <person name="Jung M."/>
            <person name="Ginzburg D."/>
            <person name="Zhao K."/>
            <person name="Won S.Y."/>
            <person name="Oh T.-J."/>
            <person name="Yu Y."/>
            <person name="Kim N.-H."/>
            <person name="Lee O.R."/>
            <person name="Lee T.-H."/>
            <person name="Bashyal P."/>
            <person name="Kim T.-S."/>
            <person name="Lee W.-H."/>
            <person name="Kawkins C."/>
            <person name="Kim C.-K."/>
            <person name="Kim J.S."/>
            <person name="Ahn B.O."/>
            <person name="Rhee S.Y."/>
            <person name="Sohng J.K."/>
        </authorList>
    </citation>
    <scope>NUCLEOTIDE SEQUENCE</scope>
    <source>
        <tissue evidence="2">Leaf</tissue>
    </source>
</reference>
<protein>
    <submittedName>
        <fullName evidence="2">Uncharacterized protein</fullName>
    </submittedName>
</protein>